<dbReference type="AlphaFoldDB" id="A0A1J9Q425"/>
<dbReference type="Proteomes" id="UP000242791">
    <property type="component" value="Unassembled WGS sequence"/>
</dbReference>
<comment type="caution">
    <text evidence="1">The sequence shown here is derived from an EMBL/GenBank/DDBJ whole genome shotgun (WGS) entry which is preliminary data.</text>
</comment>
<dbReference type="VEuPathDB" id="FungiDB:ACJ73_10014"/>
<keyword evidence="2" id="KW-1185">Reference proteome</keyword>
<reference evidence="1 2" key="1">
    <citation type="submission" date="2015-08" db="EMBL/GenBank/DDBJ databases">
        <title>Emmonsia species relationships and genome sequence.</title>
        <authorList>
            <person name="Cuomo C.A."/>
            <person name="Schwartz I.S."/>
            <person name="Kenyon C."/>
            <person name="De Hoog G.S."/>
            <person name="Govender N.P."/>
            <person name="Botha A."/>
            <person name="Moreno L."/>
            <person name="De Vries M."/>
            <person name="Munoz J.F."/>
            <person name="Stielow J.B."/>
        </authorList>
    </citation>
    <scope>NUCLEOTIDE SEQUENCE [LARGE SCALE GENOMIC DNA]</scope>
    <source>
        <strain evidence="1 2">EI222</strain>
    </source>
</reference>
<dbReference type="EMBL" id="LGTZ01003244">
    <property type="protein sequence ID" value="OJD09925.1"/>
    <property type="molecule type" value="Genomic_DNA"/>
</dbReference>
<evidence type="ECO:0000313" key="2">
    <source>
        <dbReference type="Proteomes" id="UP000242791"/>
    </source>
</evidence>
<organism evidence="1 2">
    <name type="scientific">Blastomyces percursus</name>
    <dbReference type="NCBI Taxonomy" id="1658174"/>
    <lineage>
        <taxon>Eukaryota</taxon>
        <taxon>Fungi</taxon>
        <taxon>Dikarya</taxon>
        <taxon>Ascomycota</taxon>
        <taxon>Pezizomycotina</taxon>
        <taxon>Eurotiomycetes</taxon>
        <taxon>Eurotiomycetidae</taxon>
        <taxon>Onygenales</taxon>
        <taxon>Ajellomycetaceae</taxon>
        <taxon>Blastomyces</taxon>
    </lineage>
</organism>
<sequence>MTSTIIEDKNWLVSVADIPVLPPDEARAASFGAAEEKATPKDMGEGDPATIIYVNFTSKRIPEKFNARLKELESMMQLTHQWLDTHAGIQTKDRKAEGALPTDEAPASRWKRSDYRVKVIDSYLSERCSWIYNPYMQRYQKSISTRKVDFHFELVKNILTGLIVPTSLNKQLEDILSALSETVAKTEKTSEDRAVLSLIHVFTYDEMKDDIRATFRCMLYSLNQDMKKIIVGKSSYERIELEFHYQYGDYSFNEDTWKTVKPEVQGFINGRSIKQIRDTTKIPV</sequence>
<gene>
    <name evidence="1" type="ORF">ACJ73_10014</name>
</gene>
<dbReference type="STRING" id="1658174.A0A1J9Q425"/>
<accession>A0A1J9Q425</accession>
<proteinExistence type="predicted"/>
<protein>
    <submittedName>
        <fullName evidence="1">Uncharacterized protein</fullName>
    </submittedName>
</protein>
<evidence type="ECO:0000313" key="1">
    <source>
        <dbReference type="EMBL" id="OJD09925.1"/>
    </source>
</evidence>
<dbReference type="OrthoDB" id="3693942at2759"/>
<name>A0A1J9Q425_9EURO</name>